<keyword evidence="2" id="KW-0378">Hydrolase</keyword>
<evidence type="ECO:0000256" key="1">
    <source>
        <dbReference type="SAM" id="Phobius"/>
    </source>
</evidence>
<feature type="transmembrane region" description="Helical" evidence="1">
    <location>
        <begin position="154"/>
        <end position="173"/>
    </location>
</feature>
<dbReference type="Proteomes" id="UP000722989">
    <property type="component" value="Unassembled WGS sequence"/>
</dbReference>
<organism evidence="2 3">
    <name type="scientific">Planosporangium thailandense</name>
    <dbReference type="NCBI Taxonomy" id="765197"/>
    <lineage>
        <taxon>Bacteria</taxon>
        <taxon>Bacillati</taxon>
        <taxon>Actinomycetota</taxon>
        <taxon>Actinomycetes</taxon>
        <taxon>Micromonosporales</taxon>
        <taxon>Micromonosporaceae</taxon>
        <taxon>Planosporangium</taxon>
    </lineage>
</organism>
<reference evidence="2 3" key="1">
    <citation type="submission" date="2020-03" db="EMBL/GenBank/DDBJ databases">
        <title>WGS of the type strain of Planosporangium spp.</title>
        <authorList>
            <person name="Thawai C."/>
        </authorList>
    </citation>
    <scope>NUCLEOTIDE SEQUENCE [LARGE SCALE GENOMIC DNA]</scope>
    <source>
        <strain evidence="2 3">TBRC 5610</strain>
    </source>
</reference>
<sequence length="270" mass="28977">MLGPSHALSGAAGWLIGSLALEQYAHIHQTPVQLAVGTAMCAGGALLPDMDLSGRVTTNQGGATVAHTFGVLSLFVAECVEKLSLGIYDLTKGRRDPHRENGHRTFTHTLPFNIGVGYGVFELCLHFGKPAVLAVLFFTFAMALRGLFEKWAARAGWLIVTLVAAAGTAGAYAELPAGRGYPILGVALGLGGLIHLLGDMLTRHGCPVLWPIPTARGRMWRCVGLPDSFSVKVGGKVEVYFLRPVFWLVSLATAAWMLYHPMLQRFNIKA</sequence>
<dbReference type="EMBL" id="JAATVY010000006">
    <property type="protein sequence ID" value="NJC70339.1"/>
    <property type="molecule type" value="Genomic_DNA"/>
</dbReference>
<feature type="transmembrane region" description="Helical" evidence="1">
    <location>
        <begin position="131"/>
        <end position="148"/>
    </location>
</feature>
<dbReference type="GO" id="GO:0016787">
    <property type="term" value="F:hydrolase activity"/>
    <property type="evidence" value="ECO:0007669"/>
    <property type="project" value="UniProtKB-KW"/>
</dbReference>
<protein>
    <submittedName>
        <fullName evidence="2">Metal-dependent hydrolase</fullName>
    </submittedName>
</protein>
<dbReference type="InterPro" id="IPR007404">
    <property type="entry name" value="YdjM-like"/>
</dbReference>
<name>A0ABX0XYU7_9ACTN</name>
<keyword evidence="1" id="KW-0472">Membrane</keyword>
<evidence type="ECO:0000313" key="3">
    <source>
        <dbReference type="Proteomes" id="UP000722989"/>
    </source>
</evidence>
<keyword evidence="1" id="KW-0812">Transmembrane</keyword>
<keyword evidence="1" id="KW-1133">Transmembrane helix</keyword>
<dbReference type="Pfam" id="PF04307">
    <property type="entry name" value="YdjM"/>
    <property type="match status" value="1"/>
</dbReference>
<keyword evidence="3" id="KW-1185">Reference proteome</keyword>
<evidence type="ECO:0000313" key="2">
    <source>
        <dbReference type="EMBL" id="NJC70339.1"/>
    </source>
</evidence>
<accession>A0ABX0XYU7</accession>
<comment type="caution">
    <text evidence="2">The sequence shown here is derived from an EMBL/GenBank/DDBJ whole genome shotgun (WGS) entry which is preliminary data.</text>
</comment>
<gene>
    <name evidence="2" type="ORF">HC031_11545</name>
</gene>
<proteinExistence type="predicted"/>
<dbReference type="RefSeq" id="WP_167925247.1">
    <property type="nucleotide sequence ID" value="NZ_JAATVY010000006.1"/>
</dbReference>
<feature type="transmembrane region" description="Helical" evidence="1">
    <location>
        <begin position="180"/>
        <end position="198"/>
    </location>
</feature>
<feature type="transmembrane region" description="Helical" evidence="1">
    <location>
        <begin position="240"/>
        <end position="259"/>
    </location>
</feature>